<keyword evidence="2 7" id="KW-0808">Transferase</keyword>
<evidence type="ECO:0000256" key="5">
    <source>
        <dbReference type="SAM" id="MobiDB-lite"/>
    </source>
</evidence>
<protein>
    <submittedName>
        <fullName evidence="7">Putative acyltransferase</fullName>
    </submittedName>
</protein>
<dbReference type="InterPro" id="IPR039551">
    <property type="entry name" value="Cho/carn_acyl_trans"/>
</dbReference>
<dbReference type="InterPro" id="IPR042231">
    <property type="entry name" value="Cho/carn_acyl_trans_2"/>
</dbReference>
<organism evidence="7 8">
    <name type="scientific">Mobilicoccus pelagius NBRC 104925</name>
    <dbReference type="NCBI Taxonomy" id="1089455"/>
    <lineage>
        <taxon>Bacteria</taxon>
        <taxon>Bacillati</taxon>
        <taxon>Actinomycetota</taxon>
        <taxon>Actinomycetes</taxon>
        <taxon>Micrococcales</taxon>
        <taxon>Dermatophilaceae</taxon>
        <taxon>Mobilicoccus</taxon>
    </lineage>
</organism>
<accession>H5UTA1</accession>
<dbReference type="PANTHER" id="PTHR22589">
    <property type="entry name" value="CARNITINE O-ACYLTRANSFERASE"/>
    <property type="match status" value="1"/>
</dbReference>
<feature type="region of interest" description="Disordered" evidence="5">
    <location>
        <begin position="322"/>
        <end position="358"/>
    </location>
</feature>
<dbReference type="Gene3D" id="3.30.559.70">
    <property type="entry name" value="Choline/Carnitine o-acyltransferase, domain 2"/>
    <property type="match status" value="1"/>
</dbReference>
<feature type="active site" description="Proton acceptor" evidence="4">
    <location>
        <position position="306"/>
    </location>
</feature>
<dbReference type="EMBL" id="BAFE01000068">
    <property type="protein sequence ID" value="GAB48959.1"/>
    <property type="molecule type" value="Genomic_DNA"/>
</dbReference>
<dbReference type="eggNOG" id="ENOG502Z7P4">
    <property type="taxonomic scope" value="Bacteria"/>
</dbReference>
<dbReference type="Proteomes" id="UP000004367">
    <property type="component" value="Unassembled WGS sequence"/>
</dbReference>
<comment type="caution">
    <text evidence="7">The sequence shown here is derived from an EMBL/GenBank/DDBJ whole genome shotgun (WGS) entry which is preliminary data.</text>
</comment>
<sequence>MTYLPLPPLEQTLARYQEIVAPLLSEEEAARTTEVVAEFAAHDGPRAQEDLARRAEKADGDGASWLTDLWYASYLTTRTPLPLTSNVGFGLTWPTDDHGLDRAARLAHRFARVHLHHVRGEIDPQTSPRGAALCMQQWRYLAGGMRRPRPECDELLRGCEDAASREIVVLHRGRGYAVQVSDDAGRVVPLDMLREALRSVLDATGADDAPTTGWGPGEETPFPAWSYLGSDTAAHYEDEVLADADNAAVHARLTDALFVLSLLDDEADEDTHLRETGFRYGVAWPFKPVTYVVGLADPYTGMHVEHTVADGGTVQAVVGLAQDLPDDPDVPDEEEEIDESSTASGDDGTPAGTGVGRVEPLRWRLSDDVRARLAADVAAYAEDEARLRVRVLRTPIVETGGRRMSADALQQFAILHAQLRTYGRVRSTYESVDMREYQAGRTEAMRPVSPEAVALARALVDGDATAELLDAALAEHKRRIVECKKGEAVDRHLLGLRVSAAELGLSTAVFDDVAYARLTTDFLSTTSLGTDERIPRYVFAPTSEGGLGIEYGRRSTGEYEFLVIHGPERDADVEEFVDALRDGVARLADLVAYTD</sequence>
<evidence type="ECO:0000256" key="2">
    <source>
        <dbReference type="ARBA" id="ARBA00022679"/>
    </source>
</evidence>
<reference evidence="7 8" key="1">
    <citation type="submission" date="2012-02" db="EMBL/GenBank/DDBJ databases">
        <title>Whole genome shotgun sequence of Mobilicoccus pelagius NBRC 104925.</title>
        <authorList>
            <person name="Yoshida Y."/>
            <person name="Hosoyama A."/>
            <person name="Tsuchikane K."/>
            <person name="Katsumata H."/>
            <person name="Yamazaki S."/>
            <person name="Fujita N."/>
        </authorList>
    </citation>
    <scope>NUCLEOTIDE SEQUENCE [LARGE SCALE GENOMIC DNA]</scope>
    <source>
        <strain evidence="7 8">NBRC 104925</strain>
    </source>
</reference>
<dbReference type="GO" id="GO:0004095">
    <property type="term" value="F:carnitine O-palmitoyltransferase activity"/>
    <property type="evidence" value="ECO:0007669"/>
    <property type="project" value="TreeGrafter"/>
</dbReference>
<evidence type="ECO:0000313" key="8">
    <source>
        <dbReference type="Proteomes" id="UP000004367"/>
    </source>
</evidence>
<evidence type="ECO:0000256" key="3">
    <source>
        <dbReference type="ARBA" id="ARBA00023315"/>
    </source>
</evidence>
<gene>
    <name evidence="7" type="ORF">MOPEL_091_00040</name>
</gene>
<evidence type="ECO:0000256" key="1">
    <source>
        <dbReference type="ARBA" id="ARBA00005232"/>
    </source>
</evidence>
<dbReference type="STRING" id="1089455.MOPEL_091_00040"/>
<dbReference type="Pfam" id="PF00755">
    <property type="entry name" value="Carn_acyltransf"/>
    <property type="match status" value="1"/>
</dbReference>
<dbReference type="PANTHER" id="PTHR22589:SF16">
    <property type="entry name" value="CARNITINE O-PALMITOYLTRANSFERASE 2, MITOCHONDRIAL"/>
    <property type="match status" value="1"/>
</dbReference>
<feature type="domain" description="Choline/carnitine acyltransferase" evidence="6">
    <location>
        <begin position="4"/>
        <end position="581"/>
    </location>
</feature>
<name>H5UTA1_9MICO</name>
<comment type="similarity">
    <text evidence="1">Belongs to the carnitine/choline acetyltransferase family.</text>
</comment>
<dbReference type="OrthoDB" id="1456at2"/>
<dbReference type="InterPro" id="IPR000542">
    <property type="entry name" value="Carn_acyl_trans"/>
</dbReference>
<keyword evidence="8" id="KW-1185">Reference proteome</keyword>
<feature type="compositionally biased region" description="Acidic residues" evidence="5">
    <location>
        <begin position="324"/>
        <end position="339"/>
    </location>
</feature>
<keyword evidence="3 7" id="KW-0012">Acyltransferase</keyword>
<dbReference type="GO" id="GO:0006635">
    <property type="term" value="P:fatty acid beta-oxidation"/>
    <property type="evidence" value="ECO:0007669"/>
    <property type="project" value="TreeGrafter"/>
</dbReference>
<dbReference type="AlphaFoldDB" id="H5UTA1"/>
<dbReference type="Gene3D" id="3.30.559.10">
    <property type="entry name" value="Chloramphenicol acetyltransferase-like domain"/>
    <property type="match status" value="1"/>
</dbReference>
<proteinExistence type="inferred from homology"/>
<dbReference type="InterPro" id="IPR023213">
    <property type="entry name" value="CAT-like_dom_sf"/>
</dbReference>
<dbReference type="SUPFAM" id="SSF52777">
    <property type="entry name" value="CoA-dependent acyltransferases"/>
    <property type="match status" value="2"/>
</dbReference>
<dbReference type="RefSeq" id="WP_009482857.1">
    <property type="nucleotide sequence ID" value="NZ_BAFE01000068.1"/>
</dbReference>
<evidence type="ECO:0000259" key="6">
    <source>
        <dbReference type="Pfam" id="PF00755"/>
    </source>
</evidence>
<evidence type="ECO:0000256" key="4">
    <source>
        <dbReference type="PIRSR" id="PIRSR600542-1"/>
    </source>
</evidence>
<evidence type="ECO:0000313" key="7">
    <source>
        <dbReference type="EMBL" id="GAB48959.1"/>
    </source>
</evidence>